<dbReference type="InterPro" id="IPR000571">
    <property type="entry name" value="Znf_CCCH"/>
</dbReference>
<dbReference type="InterPro" id="IPR008913">
    <property type="entry name" value="Znf_CHY"/>
</dbReference>
<keyword evidence="4 10" id="KW-0862">Zinc</keyword>
<feature type="domain" description="C3H1-type" evidence="12">
    <location>
        <begin position="202"/>
        <end position="228"/>
    </location>
</feature>
<dbReference type="KEGG" id="bgt:106066597"/>
<feature type="domain" description="C3H1-type" evidence="12">
    <location>
        <begin position="1"/>
        <end position="28"/>
    </location>
</feature>
<comment type="function">
    <text evidence="6">Required for the export of mRNAs containing poly(A) tails from the nucleus into the cytoplasm.</text>
</comment>
<dbReference type="GO" id="GO:0008270">
    <property type="term" value="F:zinc ion binding"/>
    <property type="evidence" value="ECO:0007669"/>
    <property type="project" value="UniProtKB-KW"/>
</dbReference>
<dbReference type="AlphaFoldDB" id="A0A2C9JSS5"/>
<keyword evidence="5" id="KW-0539">Nucleus</keyword>
<dbReference type="InterPro" id="IPR036855">
    <property type="entry name" value="Znf_CCCH_sf"/>
</dbReference>
<feature type="zinc finger region" description="C3H1-type" evidence="10">
    <location>
        <begin position="202"/>
        <end position="228"/>
    </location>
</feature>
<evidence type="ECO:0000256" key="2">
    <source>
        <dbReference type="ARBA" id="ARBA00022723"/>
    </source>
</evidence>
<accession>A0A2C9JSS5</accession>
<evidence type="ECO:0000256" key="7">
    <source>
        <dbReference type="ARBA" id="ARBA00039886"/>
    </source>
</evidence>
<keyword evidence="2 10" id="KW-0479">Metal-binding</keyword>
<feature type="region of interest" description="Disordered" evidence="11">
    <location>
        <begin position="444"/>
        <end position="497"/>
    </location>
</feature>
<feature type="domain" description="CHY-type" evidence="13">
    <location>
        <begin position="672"/>
        <end position="740"/>
    </location>
</feature>
<evidence type="ECO:0000313" key="14">
    <source>
        <dbReference type="EnsemblMetazoa" id="BGLB007469-PB"/>
    </source>
</evidence>
<evidence type="ECO:0000256" key="1">
    <source>
        <dbReference type="ARBA" id="ARBA00004335"/>
    </source>
</evidence>
<name>A0A2C9JSS5_BIOGL</name>
<evidence type="ECO:0000259" key="13">
    <source>
        <dbReference type="PROSITE" id="PS51266"/>
    </source>
</evidence>
<evidence type="ECO:0000256" key="8">
    <source>
        <dbReference type="ARBA" id="ARBA00042384"/>
    </source>
</evidence>
<feature type="zinc finger region" description="C3H1-type" evidence="10">
    <location>
        <begin position="1"/>
        <end position="28"/>
    </location>
</feature>
<feature type="region of interest" description="Disordered" evidence="11">
    <location>
        <begin position="34"/>
        <end position="53"/>
    </location>
</feature>
<dbReference type="VEuPathDB" id="VectorBase:BGLB007469"/>
<dbReference type="Pfam" id="PF00642">
    <property type="entry name" value="zf-CCCH"/>
    <property type="match status" value="2"/>
</dbReference>
<dbReference type="VEuPathDB" id="VectorBase:BGLAX_039026"/>
<dbReference type="PROSITE" id="PS51266">
    <property type="entry name" value="ZF_CHY"/>
    <property type="match status" value="1"/>
</dbReference>
<gene>
    <name evidence="14" type="primary">106066597</name>
</gene>
<evidence type="ECO:0000256" key="6">
    <source>
        <dbReference type="ARBA" id="ARBA00037262"/>
    </source>
</evidence>
<evidence type="ECO:0000256" key="10">
    <source>
        <dbReference type="PROSITE-ProRule" id="PRU00723"/>
    </source>
</evidence>
<dbReference type="OrthoDB" id="411372at2759"/>
<proteinExistence type="predicted"/>
<evidence type="ECO:0000256" key="3">
    <source>
        <dbReference type="ARBA" id="ARBA00022771"/>
    </source>
</evidence>
<evidence type="ECO:0000259" key="12">
    <source>
        <dbReference type="PROSITE" id="PS50103"/>
    </source>
</evidence>
<comment type="subcellular location">
    <subcellularLocation>
        <location evidence="1">Nucleus membrane</location>
        <topology evidence="1">Peripheral membrane protein</topology>
        <orientation evidence="1">Cytoplasmic side</orientation>
    </subcellularLocation>
</comment>
<feature type="compositionally biased region" description="Basic and acidic residues" evidence="11">
    <location>
        <begin position="37"/>
        <end position="51"/>
    </location>
</feature>
<dbReference type="GO" id="GO:0031965">
    <property type="term" value="C:nuclear membrane"/>
    <property type="evidence" value="ECO:0007669"/>
    <property type="project" value="UniProtKB-SubCell"/>
</dbReference>
<evidence type="ECO:0000256" key="4">
    <source>
        <dbReference type="ARBA" id="ARBA00022833"/>
    </source>
</evidence>
<dbReference type="Gene3D" id="4.10.1000.10">
    <property type="entry name" value="Zinc finger, CCCH-type"/>
    <property type="match status" value="2"/>
</dbReference>
<dbReference type="RefSeq" id="XP_013081121.2">
    <property type="nucleotide sequence ID" value="XM_013225667.2"/>
</dbReference>
<dbReference type="Proteomes" id="UP000076420">
    <property type="component" value="Unassembled WGS sequence"/>
</dbReference>
<evidence type="ECO:0000313" key="15">
    <source>
        <dbReference type="Proteomes" id="UP000076420"/>
    </source>
</evidence>
<dbReference type="PANTHER" id="PTHR46527">
    <property type="entry name" value="NUCLEOPORIN-LIKE PROTEIN 2"/>
    <property type="match status" value="1"/>
</dbReference>
<dbReference type="InterPro" id="IPR051767">
    <property type="entry name" value="Nucleoporin_NUP42"/>
</dbReference>
<feature type="region of interest" description="Disordered" evidence="11">
    <location>
        <begin position="766"/>
        <end position="798"/>
    </location>
</feature>
<dbReference type="PROSITE" id="PS50103">
    <property type="entry name" value="ZF_C3H1"/>
    <property type="match status" value="3"/>
</dbReference>
<dbReference type="PANTHER" id="PTHR46527:SF1">
    <property type="entry name" value="NUCLEOPORIN NUP42"/>
    <property type="match status" value="1"/>
</dbReference>
<organism evidence="14 15">
    <name type="scientific">Biomphalaria glabrata</name>
    <name type="common">Bloodfluke planorb</name>
    <name type="synonym">Freshwater snail</name>
    <dbReference type="NCBI Taxonomy" id="6526"/>
    <lineage>
        <taxon>Eukaryota</taxon>
        <taxon>Metazoa</taxon>
        <taxon>Spiralia</taxon>
        <taxon>Lophotrochozoa</taxon>
        <taxon>Mollusca</taxon>
        <taxon>Gastropoda</taxon>
        <taxon>Heterobranchia</taxon>
        <taxon>Euthyneura</taxon>
        <taxon>Panpulmonata</taxon>
        <taxon>Hygrophila</taxon>
        <taxon>Lymnaeoidea</taxon>
        <taxon>Planorbidae</taxon>
        <taxon>Biomphalaria</taxon>
    </lineage>
</organism>
<feature type="compositionally biased region" description="Acidic residues" evidence="11">
    <location>
        <begin position="450"/>
        <end position="484"/>
    </location>
</feature>
<reference evidence="14" key="1">
    <citation type="submission" date="2020-05" db="UniProtKB">
        <authorList>
            <consortium name="EnsemblMetazoa"/>
        </authorList>
    </citation>
    <scope>IDENTIFICATION</scope>
    <source>
        <strain evidence="14">BB02</strain>
    </source>
</reference>
<evidence type="ECO:0000256" key="11">
    <source>
        <dbReference type="SAM" id="MobiDB-lite"/>
    </source>
</evidence>
<dbReference type="STRING" id="6526.A0A2C9JSS5"/>
<dbReference type="SUPFAM" id="SSF90229">
    <property type="entry name" value="CCCH zinc finger"/>
    <property type="match status" value="3"/>
</dbReference>
<dbReference type="SUPFAM" id="SSF161219">
    <property type="entry name" value="CHY zinc finger-like"/>
    <property type="match status" value="1"/>
</dbReference>
<evidence type="ECO:0000256" key="9">
    <source>
        <dbReference type="PROSITE-ProRule" id="PRU00601"/>
    </source>
</evidence>
<evidence type="ECO:0000256" key="5">
    <source>
        <dbReference type="ARBA" id="ARBA00023242"/>
    </source>
</evidence>
<dbReference type="EnsemblMetazoa" id="BGLB007469-RB">
    <property type="protein sequence ID" value="BGLB007469-PB"/>
    <property type="gene ID" value="BGLB007469"/>
</dbReference>
<feature type="zinc finger region" description="C3H1-type" evidence="10">
    <location>
        <begin position="113"/>
        <end position="141"/>
    </location>
</feature>
<dbReference type="InterPro" id="IPR037274">
    <property type="entry name" value="Znf_CHY_sf"/>
</dbReference>
<feature type="domain" description="C3H1-type" evidence="12">
    <location>
        <begin position="113"/>
        <end position="141"/>
    </location>
</feature>
<dbReference type="SMART" id="SM00356">
    <property type="entry name" value="ZnF_C3H1"/>
    <property type="match status" value="3"/>
</dbReference>
<keyword evidence="3 9" id="KW-0863">Zinc-finger</keyword>
<protein>
    <recommendedName>
        <fullName evidence="7">Nucleoporin NUP42</fullName>
    </recommendedName>
    <alternativeName>
        <fullName evidence="8">Nucleoporin-like protein 2</fullName>
    </alternativeName>
</protein>
<sequence>MSLPICKFYSLNKSCKFGKHCRFSHLTASDRPPSLKLDTKYEDEPRVKSQDTAEQQLDINQCPIPDNILQENEQTVKTEEATISAGETLLCSSSKQNPIGNGGRKVNRAFPYNDQRAVCRYFLNYGNCRNGRYCRFSHHISQGHHDDGSYYRQEGYIPPRFRKTNQQADQKNELNGDNEPIINGPSAFIDKNDATVKDNEVNGRKICPFFKSGRCWRGQKCKFEHEGRTASNFYIKRIERKPDNVSSQEYLNSENIKPNVSTNEIKRQPAPRTIGFKQIFTYSELEEFGISKVREVDVTVMKKRFPKEKITILEENESFTMKLLFSPTDPDWPFDITQFELLFKVPDDYPKKMMTIVLPVDQDLPETVRRYLEVSIKEWLDHKVEQLTLAGKVELIFRPFLRWLDRNIEELVTEALQQLKRELIAKAAGLEFIPAAKLKARYQTQSESSENLDEEAEQNSMSEEESATSEEEQSSETETDSDEETSGHLKRSLNLDPDKKGTEVTLQHLQLRENASAIMFESLKLIIQCQRCKHHSELKVPQNKVMSIHCEKCNLNQFVNYRPSLIHQFTSVVGYLDVDGCQAFDLILQDSRIVVTCLGCSKQTKLDGMVSGQMIDGWCQACNARFKLATEAVKFTQLLPSGINTACTKMVEVPTTRVKKPPKDPAIREGYPLPEFGTCKHYKHSYRWMRFPCCGKAYPCDVCHDKKEDHEMIMATRMICGHCCKEQNYSGSRPCNSCGQHMTKVRSSHWEGGTGCRDKIAMSKTDQQKYKNMNKTQSNHKKKLQSGATKKNTKLRHS</sequence>
<dbReference type="Pfam" id="PF05495">
    <property type="entry name" value="zf-CHY"/>
    <property type="match status" value="1"/>
</dbReference>